<feature type="region of interest" description="Disordered" evidence="1">
    <location>
        <begin position="73"/>
        <end position="120"/>
    </location>
</feature>
<reference evidence="4" key="1">
    <citation type="submission" date="2018-02" db="EMBL/GenBank/DDBJ databases">
        <authorList>
            <person name="Moore K."/>
            <person name="Momper L."/>
        </authorList>
    </citation>
    <scope>NUCLEOTIDE SEQUENCE [LARGE SCALE GENOMIC DNA]</scope>
    <source>
        <strain evidence="4">ULC18</strain>
    </source>
</reference>
<evidence type="ECO:0000256" key="2">
    <source>
        <dbReference type="SAM" id="SignalP"/>
    </source>
</evidence>
<feature type="chain" id="PRO_5015740793" description="Low temperature-induced protein" evidence="2">
    <location>
        <begin position="36"/>
        <end position="120"/>
    </location>
</feature>
<dbReference type="Proteomes" id="UP000239576">
    <property type="component" value="Unassembled WGS sequence"/>
</dbReference>
<proteinExistence type="predicted"/>
<dbReference type="RefSeq" id="WP_106257867.1">
    <property type="nucleotide sequence ID" value="NZ_CAWNSW010000041.1"/>
</dbReference>
<dbReference type="EMBL" id="PVWK01000101">
    <property type="protein sequence ID" value="PSB26700.1"/>
    <property type="molecule type" value="Genomic_DNA"/>
</dbReference>
<feature type="compositionally biased region" description="Basic and acidic residues" evidence="1">
    <location>
        <begin position="111"/>
        <end position="120"/>
    </location>
</feature>
<protein>
    <recommendedName>
        <fullName evidence="5">Low temperature-induced protein</fullName>
    </recommendedName>
</protein>
<sequence>MNHIAQLRKFFTVSLLAVALLMGTAFSSVTQSALAGDTHATNEVSNFKGDSSNVNRSYHELQEAAHDFRQNFRDDITSGQRTPSKDRTNSPKQAAKNVSKNTRGAFGRTADAIKDTLDPG</sequence>
<organism evidence="3 4">
    <name type="scientific">Stenomitos frigidus ULC18</name>
    <dbReference type="NCBI Taxonomy" id="2107698"/>
    <lineage>
        <taxon>Bacteria</taxon>
        <taxon>Bacillati</taxon>
        <taxon>Cyanobacteriota</taxon>
        <taxon>Cyanophyceae</taxon>
        <taxon>Leptolyngbyales</taxon>
        <taxon>Leptolyngbyaceae</taxon>
        <taxon>Stenomitos</taxon>
    </lineage>
</organism>
<dbReference type="AlphaFoldDB" id="A0A2T1E1W4"/>
<feature type="signal peptide" evidence="2">
    <location>
        <begin position="1"/>
        <end position="35"/>
    </location>
</feature>
<evidence type="ECO:0000313" key="4">
    <source>
        <dbReference type="Proteomes" id="UP000239576"/>
    </source>
</evidence>
<name>A0A2T1E1W4_9CYAN</name>
<evidence type="ECO:0008006" key="5">
    <source>
        <dbReference type="Google" id="ProtNLM"/>
    </source>
</evidence>
<gene>
    <name evidence="3" type="ORF">C7B82_19055</name>
</gene>
<feature type="compositionally biased region" description="Polar residues" evidence="1">
    <location>
        <begin position="90"/>
        <end position="102"/>
    </location>
</feature>
<reference evidence="3 4" key="2">
    <citation type="submission" date="2018-03" db="EMBL/GenBank/DDBJ databases">
        <title>The ancient ancestry and fast evolution of plastids.</title>
        <authorList>
            <person name="Moore K.R."/>
            <person name="Magnabosco C."/>
            <person name="Momper L."/>
            <person name="Gold D.A."/>
            <person name="Bosak T."/>
            <person name="Fournier G.P."/>
        </authorList>
    </citation>
    <scope>NUCLEOTIDE SEQUENCE [LARGE SCALE GENOMIC DNA]</scope>
    <source>
        <strain evidence="3 4">ULC18</strain>
    </source>
</reference>
<evidence type="ECO:0000256" key="1">
    <source>
        <dbReference type="SAM" id="MobiDB-lite"/>
    </source>
</evidence>
<keyword evidence="4" id="KW-1185">Reference proteome</keyword>
<keyword evidence="2" id="KW-0732">Signal</keyword>
<accession>A0A2T1E1W4</accession>
<evidence type="ECO:0000313" key="3">
    <source>
        <dbReference type="EMBL" id="PSB26700.1"/>
    </source>
</evidence>
<comment type="caution">
    <text evidence="3">The sequence shown here is derived from an EMBL/GenBank/DDBJ whole genome shotgun (WGS) entry which is preliminary data.</text>
</comment>